<accession>A0A2B0MSI2</accession>
<protein>
    <submittedName>
        <fullName evidence="2">Uncharacterized protein</fullName>
    </submittedName>
</protein>
<gene>
    <name evidence="2" type="ORF">COI93_02250</name>
</gene>
<keyword evidence="1" id="KW-0472">Membrane</keyword>
<dbReference type="RefSeq" id="WP_098489476.1">
    <property type="nucleotide sequence ID" value="NZ_NUWN01000008.1"/>
</dbReference>
<proteinExistence type="predicted"/>
<comment type="caution">
    <text evidence="2">The sequence shown here is derived from an EMBL/GenBank/DDBJ whole genome shotgun (WGS) entry which is preliminary data.</text>
</comment>
<organism evidence="2 3">
    <name type="scientific">Bacillus cereus</name>
    <dbReference type="NCBI Taxonomy" id="1396"/>
    <lineage>
        <taxon>Bacteria</taxon>
        <taxon>Bacillati</taxon>
        <taxon>Bacillota</taxon>
        <taxon>Bacilli</taxon>
        <taxon>Bacillales</taxon>
        <taxon>Bacillaceae</taxon>
        <taxon>Bacillus</taxon>
        <taxon>Bacillus cereus group</taxon>
    </lineage>
</organism>
<reference evidence="2 3" key="1">
    <citation type="submission" date="2017-09" db="EMBL/GenBank/DDBJ databases">
        <title>Large-scale bioinformatics analysis of Bacillus genomes uncovers conserved roles of natural products in bacterial physiology.</title>
        <authorList>
            <consortium name="Agbiome Team Llc"/>
            <person name="Bleich R.M."/>
            <person name="Grubbs K.J."/>
            <person name="Santa Maria K.C."/>
            <person name="Allen S.E."/>
            <person name="Farag S."/>
            <person name="Shank E.A."/>
            <person name="Bowers A."/>
        </authorList>
    </citation>
    <scope>NUCLEOTIDE SEQUENCE [LARGE SCALE GENOMIC DNA]</scope>
    <source>
        <strain evidence="2 3">AFS083043</strain>
    </source>
</reference>
<evidence type="ECO:0000313" key="3">
    <source>
        <dbReference type="Proteomes" id="UP000242656"/>
    </source>
</evidence>
<dbReference type="EMBL" id="NUWN01000008">
    <property type="protein sequence ID" value="PFK47112.1"/>
    <property type="molecule type" value="Genomic_DNA"/>
</dbReference>
<evidence type="ECO:0000313" key="2">
    <source>
        <dbReference type="EMBL" id="PFK47112.1"/>
    </source>
</evidence>
<sequence>MNQFMTKMYVKGNMQLENVKERIMKNEDGSQSLEWLGIAAVVVVLAAALVKVFGGNVGTEIGEKIGDVFKGLADKLKLN</sequence>
<evidence type="ECO:0000256" key="1">
    <source>
        <dbReference type="SAM" id="Phobius"/>
    </source>
</evidence>
<feature type="transmembrane region" description="Helical" evidence="1">
    <location>
        <begin position="35"/>
        <end position="54"/>
    </location>
</feature>
<name>A0A2B0MSI2_BACCE</name>
<dbReference type="AlphaFoldDB" id="A0A2B0MSI2"/>
<keyword evidence="1" id="KW-1133">Transmembrane helix</keyword>
<keyword evidence="1" id="KW-0812">Transmembrane</keyword>
<dbReference type="Proteomes" id="UP000242656">
    <property type="component" value="Unassembled WGS sequence"/>
</dbReference>